<dbReference type="Pfam" id="PF22777">
    <property type="entry name" value="VKGC_lumenal_dom"/>
    <property type="match status" value="1"/>
</dbReference>
<gene>
    <name evidence="9" type="ORF">METZ01_LOCUS123608</name>
</gene>
<dbReference type="InterPro" id="IPR007782">
    <property type="entry name" value="VKG_COase"/>
</dbReference>
<evidence type="ECO:0000256" key="5">
    <source>
        <dbReference type="ARBA" id="ARBA00023157"/>
    </source>
</evidence>
<keyword evidence="4 7" id="KW-0472">Membrane</keyword>
<dbReference type="InterPro" id="IPR053934">
    <property type="entry name" value="HTTM_dom"/>
</dbReference>
<comment type="subcellular location">
    <subcellularLocation>
        <location evidence="1">Endomembrane system</location>
        <topology evidence="1">Multi-pass membrane protein</topology>
    </subcellularLocation>
</comment>
<feature type="domain" description="HTTM-like" evidence="8">
    <location>
        <begin position="19"/>
        <end position="278"/>
    </location>
</feature>
<reference evidence="9" key="1">
    <citation type="submission" date="2018-05" db="EMBL/GenBank/DDBJ databases">
        <authorList>
            <person name="Lanie J.A."/>
            <person name="Ng W.-L."/>
            <person name="Kazmierczak K.M."/>
            <person name="Andrzejewski T.M."/>
            <person name="Davidsen T.M."/>
            <person name="Wayne K.J."/>
            <person name="Tettelin H."/>
            <person name="Glass J.I."/>
            <person name="Rusch D."/>
            <person name="Podicherti R."/>
            <person name="Tsui H.-C.T."/>
            <person name="Winkler M.E."/>
        </authorList>
    </citation>
    <scope>NUCLEOTIDE SEQUENCE</scope>
</reference>
<keyword evidence="5" id="KW-1015">Disulfide bond</keyword>
<feature type="transmembrane region" description="Helical" evidence="7">
    <location>
        <begin position="160"/>
        <end position="179"/>
    </location>
</feature>
<feature type="transmembrane region" description="Helical" evidence="7">
    <location>
        <begin position="24"/>
        <end position="46"/>
    </location>
</feature>
<evidence type="ECO:0000256" key="2">
    <source>
        <dbReference type="ARBA" id="ARBA00022692"/>
    </source>
</evidence>
<evidence type="ECO:0000256" key="7">
    <source>
        <dbReference type="SAM" id="Phobius"/>
    </source>
</evidence>
<feature type="transmembrane region" description="Helical" evidence="7">
    <location>
        <begin position="255"/>
        <end position="274"/>
    </location>
</feature>
<dbReference type="GO" id="GO:0019842">
    <property type="term" value="F:vitamin binding"/>
    <property type="evidence" value="ECO:0007669"/>
    <property type="project" value="TreeGrafter"/>
</dbReference>
<evidence type="ECO:0000256" key="6">
    <source>
        <dbReference type="ARBA" id="ARBA00023239"/>
    </source>
</evidence>
<proteinExistence type="predicted"/>
<evidence type="ECO:0000259" key="8">
    <source>
        <dbReference type="SMART" id="SM00752"/>
    </source>
</evidence>
<keyword evidence="3 7" id="KW-1133">Transmembrane helix</keyword>
<dbReference type="EMBL" id="UINC01017131">
    <property type="protein sequence ID" value="SVA70754.1"/>
    <property type="molecule type" value="Genomic_DNA"/>
</dbReference>
<feature type="transmembrane region" description="Helical" evidence="7">
    <location>
        <begin position="318"/>
        <end position="336"/>
    </location>
</feature>
<dbReference type="InterPro" id="IPR011020">
    <property type="entry name" value="HTTM-like"/>
</dbReference>
<evidence type="ECO:0000256" key="1">
    <source>
        <dbReference type="ARBA" id="ARBA00004127"/>
    </source>
</evidence>
<dbReference type="PANTHER" id="PTHR12639:SF7">
    <property type="entry name" value="HTTM DOMAIN-CONTAINING PROTEIN"/>
    <property type="match status" value="1"/>
</dbReference>
<protein>
    <recommendedName>
        <fullName evidence="8">HTTM-like domain-containing protein</fullName>
    </recommendedName>
</protein>
<feature type="transmembrane region" description="Helical" evidence="7">
    <location>
        <begin position="96"/>
        <end position="114"/>
    </location>
</feature>
<dbReference type="GO" id="GO:0008488">
    <property type="term" value="F:gamma-glutamyl carboxylase activity"/>
    <property type="evidence" value="ECO:0007669"/>
    <property type="project" value="InterPro"/>
</dbReference>
<name>A0A381Y161_9ZZZZ</name>
<keyword evidence="6" id="KW-0456">Lyase</keyword>
<sequence>MEYGFKMKRLTDQFSRRILEPQDVASLVFFRVGFGLLMFWEVTRYFYFGWVEELYAKPQFHFQYEWFSWIVPFPGNGMYLLFAALGILALMIAFGLFYRTATILFFLGYSYVFLIDQAYYNNHFYLICLLSFMLVLAPLHKSWSLDVLRGAETHTEQLPAIWLWLIRFHMGVVYFYGGIAKFDPDWLGGLAPRELLGVANRGTVFQTLMEYAWAPHFYAWSGMLFDLSIPFLMLWKPSRKWAFLAAVLFHTNNYFVFPIGIFPVLSVVLTLIFFDADFPRKIFPQVIKQWLSHHYRKRLAATGTLSAEQANNDSSQRVSRPLLLFIGLYAVVHLILPFRHSLYPGRTIWHEEGHYFAWRMMLRQKITRLQFNVTHPDTGEMRYADPGDYLNSSQFKVFAGNPAMILLFAHHLDQLVQSNARFDPKITAKIEVSLNGRPFRELVDPNLDLSEIPAYEPSYRWIKPFVEH</sequence>
<keyword evidence="2 7" id="KW-0812">Transmembrane</keyword>
<dbReference type="PANTHER" id="PTHR12639">
    <property type="entry name" value="VITAMIN K-DEPENDENT GAMMA-CARBOXYLASE"/>
    <property type="match status" value="1"/>
</dbReference>
<evidence type="ECO:0000313" key="9">
    <source>
        <dbReference type="EMBL" id="SVA70754.1"/>
    </source>
</evidence>
<feature type="transmembrane region" description="Helical" evidence="7">
    <location>
        <begin position="66"/>
        <end position="89"/>
    </location>
</feature>
<dbReference type="GO" id="GO:0012505">
    <property type="term" value="C:endomembrane system"/>
    <property type="evidence" value="ECO:0007669"/>
    <property type="project" value="UniProtKB-SubCell"/>
</dbReference>
<dbReference type="InterPro" id="IPR053935">
    <property type="entry name" value="VKGC_lumenal_dom"/>
</dbReference>
<organism evidence="9">
    <name type="scientific">marine metagenome</name>
    <dbReference type="NCBI Taxonomy" id="408172"/>
    <lineage>
        <taxon>unclassified sequences</taxon>
        <taxon>metagenomes</taxon>
        <taxon>ecological metagenomes</taxon>
    </lineage>
</organism>
<evidence type="ECO:0000256" key="4">
    <source>
        <dbReference type="ARBA" id="ARBA00023136"/>
    </source>
</evidence>
<evidence type="ECO:0000256" key="3">
    <source>
        <dbReference type="ARBA" id="ARBA00022989"/>
    </source>
</evidence>
<dbReference type="AlphaFoldDB" id="A0A381Y161"/>
<dbReference type="Pfam" id="PF05090">
    <property type="entry name" value="HTTM"/>
    <property type="match status" value="1"/>
</dbReference>
<dbReference type="SMART" id="SM00752">
    <property type="entry name" value="HTTM"/>
    <property type="match status" value="1"/>
</dbReference>
<accession>A0A381Y161</accession>
<feature type="transmembrane region" description="Helical" evidence="7">
    <location>
        <begin position="120"/>
        <end position="139"/>
    </location>
</feature>
<feature type="transmembrane region" description="Helical" evidence="7">
    <location>
        <begin position="217"/>
        <end position="235"/>
    </location>
</feature>